<dbReference type="AlphaFoldDB" id="A0AAE0D517"/>
<reference evidence="2" key="1">
    <citation type="submission" date="2023-02" db="EMBL/GenBank/DDBJ databases">
        <title>Colletotrichum kahawae CIFC_Que2 genome sequencing and assembly.</title>
        <authorList>
            <person name="Baroncelli R."/>
        </authorList>
    </citation>
    <scope>NUCLEOTIDE SEQUENCE</scope>
    <source>
        <strain evidence="2">CIFC_Que2</strain>
    </source>
</reference>
<keyword evidence="3" id="KW-1185">Reference proteome</keyword>
<feature type="compositionally biased region" description="Basic and acidic residues" evidence="1">
    <location>
        <begin position="406"/>
        <end position="417"/>
    </location>
</feature>
<sequence length="558" mass="59662">MSVNLDNICFYQPPRPVVRQRAPKGKGQQNSSTSPPSMEEVIVQSATESYTHHGATSSNTKPTAFTSEAYLETADDVLAQMDNISCCTNSDIGPETSSLIPVKDSTALDTTVDIGTAGTSATRPLFKAPIPATSRLSMLTEASATPPRSCHEAGNEANTVAPQASGNYAQFTPETTFDTHSGAIMSPPGREQQTIPSRVSLRDTLPAWLECCRSRSASNGRTQEGFDTVMTAPGMSDSTIQSTGDDPTSPASASSATTSSRESGYSVTPLSIDRPVLGPSIPGKTTVPSAEEPKINSGGEAEPEAIAEPSSTSHMPSPMPQSVVGFDNTVPISLTTPPSPAPSTPVLRRSRRGTAPAGGYAEVDSDTESNASGSPTTSSGDDRSFDRRGNPFGSLGQSGNKRRRACSHEEFAGETRASKRSRGSQERSTQALRTRRSRRVAESMKQIDVINLTQSDSASGEEQNTDHVLATFDEFPLHFAPLTNFVLKRTIVGHVKTFTIEWQQVNPPHYRCQAPPKAIQPPPSPSLPGSDLARFPRGHRRAFSKDEDRLLCNDNKKL</sequence>
<evidence type="ECO:0000313" key="2">
    <source>
        <dbReference type="EMBL" id="KAK2747412.1"/>
    </source>
</evidence>
<organism evidence="2 3">
    <name type="scientific">Colletotrichum kahawae</name>
    <name type="common">Coffee berry disease fungus</name>
    <dbReference type="NCBI Taxonomy" id="34407"/>
    <lineage>
        <taxon>Eukaryota</taxon>
        <taxon>Fungi</taxon>
        <taxon>Dikarya</taxon>
        <taxon>Ascomycota</taxon>
        <taxon>Pezizomycotina</taxon>
        <taxon>Sordariomycetes</taxon>
        <taxon>Hypocreomycetidae</taxon>
        <taxon>Glomerellales</taxon>
        <taxon>Glomerellaceae</taxon>
        <taxon>Colletotrichum</taxon>
        <taxon>Colletotrichum gloeosporioides species complex</taxon>
    </lineage>
</organism>
<feature type="compositionally biased region" description="Low complexity" evidence="1">
    <location>
        <begin position="297"/>
        <end position="322"/>
    </location>
</feature>
<evidence type="ECO:0000313" key="3">
    <source>
        <dbReference type="Proteomes" id="UP001281614"/>
    </source>
</evidence>
<comment type="caution">
    <text evidence="2">The sequence shown here is derived from an EMBL/GenBank/DDBJ whole genome shotgun (WGS) entry which is preliminary data.</text>
</comment>
<feature type="compositionally biased region" description="Low complexity" evidence="1">
    <location>
        <begin position="247"/>
        <end position="260"/>
    </location>
</feature>
<feature type="compositionally biased region" description="Polar residues" evidence="1">
    <location>
        <begin position="368"/>
        <end position="379"/>
    </location>
</feature>
<feature type="region of interest" description="Disordered" evidence="1">
    <location>
        <begin position="16"/>
        <end position="40"/>
    </location>
</feature>
<gene>
    <name evidence="2" type="ORF">CKAH01_06589</name>
</gene>
<feature type="compositionally biased region" description="Polar residues" evidence="1">
    <location>
        <begin position="236"/>
        <end position="246"/>
    </location>
</feature>
<feature type="region of interest" description="Disordered" evidence="1">
    <location>
        <begin position="216"/>
        <end position="440"/>
    </location>
</feature>
<protein>
    <submittedName>
        <fullName evidence="2">Uncharacterized protein</fullName>
    </submittedName>
</protein>
<accession>A0AAE0D517</accession>
<dbReference type="EMBL" id="VYYT01000289">
    <property type="protein sequence ID" value="KAK2747412.1"/>
    <property type="molecule type" value="Genomic_DNA"/>
</dbReference>
<name>A0AAE0D517_COLKA</name>
<feature type="compositionally biased region" description="Polar residues" evidence="1">
    <location>
        <begin position="27"/>
        <end position="36"/>
    </location>
</feature>
<feature type="compositionally biased region" description="Basic and acidic residues" evidence="1">
    <location>
        <begin position="380"/>
        <end position="389"/>
    </location>
</feature>
<evidence type="ECO:0000256" key="1">
    <source>
        <dbReference type="SAM" id="MobiDB-lite"/>
    </source>
</evidence>
<dbReference type="Proteomes" id="UP001281614">
    <property type="component" value="Unassembled WGS sequence"/>
</dbReference>
<feature type="region of interest" description="Disordered" evidence="1">
    <location>
        <begin position="515"/>
        <end position="534"/>
    </location>
</feature>
<proteinExistence type="predicted"/>